<gene>
    <name evidence="1" type="ORF">Cdeb_01311</name>
</gene>
<dbReference type="RefSeq" id="WP_120669259.1">
    <property type="nucleotide sequence ID" value="NZ_AZRV01000035.1"/>
</dbReference>
<reference evidence="1 2" key="1">
    <citation type="submission" date="2013-12" db="EMBL/GenBank/DDBJ databases">
        <title>Genome and proteome characterization of Caldibacillus debilis GB1 derived from a cellulolytic aero-tolerant co-culture.</title>
        <authorList>
            <person name="Wushke S.T."/>
            <person name="Zhang X."/>
            <person name="Fristensky B."/>
            <person name="Wilkins J.A."/>
            <person name="Levin D.B."/>
            <person name="Sparling R."/>
        </authorList>
    </citation>
    <scope>NUCLEOTIDE SEQUENCE [LARGE SCALE GENOMIC DNA]</scope>
    <source>
        <strain evidence="1 2">GB1</strain>
    </source>
</reference>
<accession>A0A420VE20</accession>
<comment type="caution">
    <text evidence="1">The sequence shown here is derived from an EMBL/GenBank/DDBJ whole genome shotgun (WGS) entry which is preliminary data.</text>
</comment>
<dbReference type="EMBL" id="AZRV01000035">
    <property type="protein sequence ID" value="RKO61816.1"/>
    <property type="molecule type" value="Genomic_DNA"/>
</dbReference>
<dbReference type="Proteomes" id="UP000286235">
    <property type="component" value="Unassembled WGS sequence"/>
</dbReference>
<evidence type="ECO:0000313" key="2">
    <source>
        <dbReference type="Proteomes" id="UP000286235"/>
    </source>
</evidence>
<proteinExistence type="predicted"/>
<name>A0A420VE20_9BACI</name>
<keyword evidence="2" id="KW-1185">Reference proteome</keyword>
<organism evidence="1 2">
    <name type="scientific">Caldibacillus debilis GB1</name>
    <dbReference type="NCBI Taxonomy" id="1339248"/>
    <lineage>
        <taxon>Bacteria</taxon>
        <taxon>Bacillati</taxon>
        <taxon>Bacillota</taxon>
        <taxon>Bacilli</taxon>
        <taxon>Bacillales</taxon>
        <taxon>Bacillaceae</taxon>
        <taxon>Caldibacillus</taxon>
    </lineage>
</organism>
<evidence type="ECO:0000313" key="1">
    <source>
        <dbReference type="EMBL" id="RKO61816.1"/>
    </source>
</evidence>
<sequence length="122" mass="13975">MWISKEPVVVVDESGNFKLAFVYLGEGMNGDYDPSDPDDVPLLRIDIYRRGGRDGDWEQEESRCTLFPAHVPFDWKYRALVTAKLYIEAGLEQGKTLRQLADDLSHIHPDNYHDFNPYKGAA</sequence>
<protein>
    <submittedName>
        <fullName evidence="1">Uncharacterized protein</fullName>
    </submittedName>
</protein>
<dbReference type="AlphaFoldDB" id="A0A420VE20"/>